<feature type="transmembrane region" description="Helical" evidence="1">
    <location>
        <begin position="1541"/>
        <end position="1563"/>
    </location>
</feature>
<dbReference type="InterPro" id="IPR011050">
    <property type="entry name" value="Pectin_lyase_fold/virulence"/>
</dbReference>
<dbReference type="SUPFAM" id="SSF51126">
    <property type="entry name" value="Pectin lyase-like"/>
    <property type="match status" value="1"/>
</dbReference>
<evidence type="ECO:0000313" key="2">
    <source>
        <dbReference type="EMBL" id="KAK2950774.1"/>
    </source>
</evidence>
<dbReference type="Proteomes" id="UP001281761">
    <property type="component" value="Unassembled WGS sequence"/>
</dbReference>
<accession>A0ABQ9XH86</accession>
<gene>
    <name evidence="2" type="ORF">BLNAU_14303</name>
</gene>
<dbReference type="EMBL" id="JARBJD010000130">
    <property type="protein sequence ID" value="KAK2950774.1"/>
    <property type="molecule type" value="Genomic_DNA"/>
</dbReference>
<evidence type="ECO:0008006" key="4">
    <source>
        <dbReference type="Google" id="ProtNLM"/>
    </source>
</evidence>
<keyword evidence="1" id="KW-0472">Membrane</keyword>
<protein>
    <recommendedName>
        <fullName evidence="4">Transmembrane protein</fullName>
    </recommendedName>
</protein>
<keyword evidence="1" id="KW-0812">Transmembrane</keyword>
<reference evidence="2 3" key="1">
    <citation type="journal article" date="2022" name="bioRxiv">
        <title>Genomics of Preaxostyla Flagellates Illuminates Evolutionary Transitions and the Path Towards Mitochondrial Loss.</title>
        <authorList>
            <person name="Novak L.V.F."/>
            <person name="Treitli S.C."/>
            <person name="Pyrih J."/>
            <person name="Halakuc P."/>
            <person name="Pipaliya S.V."/>
            <person name="Vacek V."/>
            <person name="Brzon O."/>
            <person name="Soukal P."/>
            <person name="Eme L."/>
            <person name="Dacks J.B."/>
            <person name="Karnkowska A."/>
            <person name="Elias M."/>
            <person name="Hampl V."/>
        </authorList>
    </citation>
    <scope>NUCLEOTIDE SEQUENCE [LARGE SCALE GENOMIC DNA]</scope>
    <source>
        <strain evidence="2">NAU3</strain>
        <tissue evidence="2">Gut</tissue>
    </source>
</reference>
<evidence type="ECO:0000256" key="1">
    <source>
        <dbReference type="SAM" id="Phobius"/>
    </source>
</evidence>
<sequence length="1609" mass="171167">MIILAENSEALISDCSFSTIICGSAGLLVGTECPNLVIEKTIFTDIQLTGSSLMKLSSSSVVSTLLVFDSVFTSITSTKTNGTVLSIKSLHPSSLTVLDNTNFTDCSTTGNGGAVFIHTFETNPVVFEPVSFTNVSAKKGTGGSPSVPGVFSYESGFGGCVCLVLDETSGINPLQLTFNTKASQMQESTDKVGNILFIVASQLLFRLDDLSLNSHSATSLTASSICFQDVDLNSAPDSLLSHIQNLYSAPEVFVSASNGTDTVTPVCGKLSNPCQTMAGLFTGVNAIVRASGTAYFELFIVDSVIVTASHRIPDTPIIIQSSSYSSGSTLTSDVTLTEIGSFCIEQTSSSASIEWCSLRFMITSGRTSSTPLFELANGDMTFDRCSIGSSVSSLSFQIFSCTSAELDTNTLSFSNTTFSSSVISSTDSVLILADIHVSNSQLSSTQAFFTLANASLVVLEKSSFVSLNGSSLIKVNSGVFVLDHVEFRQITTVSSLISSRSKRNEEVYIVSCNFDCCAAISNEYGVLLVNAAEDSIISIAETTFRLCHAELPVNMTGGTLLPRGGALAIIADTTTSTTPVDFNLVRVRFSICSAAIGNNIYILAKQTELIISPSTSTDLELDTPALNDFVAHSPSRSDSQMQSFEDFLMTPLTIFAPICTSTVLTASNAANCGRLGSPCYSIGVSFNRMVQEATTHLSILFLSEMNETVTFPDISVAISPQNRLQETRLHMKGTASFKLPSTNTNAFAHFSYLLIELGVYDGTQTSVFLLETNSVTFDECEFVHTSPQKTTSYSLFKTFASSVAMIHSVLSSIPLTKPLIDATGGSASFLNSTLRNLTDTSSLIKGTGSFSLTSEFSFFDSVSLNGAPLIDGTGTLSIMGSSFFSIKSTTASSCVKWTASGSPQRIDSTRFHLCTTTGADGGAVSIACPTTTTVVITRCVFDSCWTSQSSKGGALFIAAEVPSHVQFERVRMVNTSAGTGTALCVSSSDASGVVGLGQLDIAVKMNQSTPSADPSNWCVGVSGSTATSLLASTYTVDQNILVEASGSNEVDCGTSASPCASLDEAMFHLSTHLYIGASSLSFSLPTISLNGRVVVPDSLSIDNASVKGLSDTSNLVLNGNEWSDGACLMSHSYCSLSDVILIIPIALPSSVSIFAFNSSKIALLTNLVVEATTISSTIIRALSSTVHMTKCVFPPILLDEHKQTGFSFVDARLILDATDFVGSESTSMSQFQKNDDDSPPISSLLVSDPIFLDALCTFHPLLFHLVNSSSYITSLSFSQFQAGVLLVHEGTVILNRVKFDGNGYPLALTAPIPQSPATEEDTPISFSSNHEQFIADTPLPFSSHRHNALIVNASVSVFGCTDTSSTNPKNISLWITLDNSSFSSPDMEPLFPDADNPSSFKPDGSFSSESMFSPFTIPSITDVVTQTKINQTVFILRGRSFSPCACFLELTTNVTERVPFHYFPDESVMVGLVNHSALPTPEWMVELKASHGLRPSYPPTEVEEDSKGIATRNKEIDPDVFIAVTVHSPAIRSLPAVVAPALFFGGIGFIVFTALLVVCCGLCTDRIWKRRHEQVDIDNAIETSAEMQESGPVPDSASALNVFVRDVLD</sequence>
<comment type="caution">
    <text evidence="2">The sequence shown here is derived from an EMBL/GenBank/DDBJ whole genome shotgun (WGS) entry which is preliminary data.</text>
</comment>
<organism evidence="2 3">
    <name type="scientific">Blattamonas nauphoetae</name>
    <dbReference type="NCBI Taxonomy" id="2049346"/>
    <lineage>
        <taxon>Eukaryota</taxon>
        <taxon>Metamonada</taxon>
        <taxon>Preaxostyla</taxon>
        <taxon>Oxymonadida</taxon>
        <taxon>Blattamonas</taxon>
    </lineage>
</organism>
<name>A0ABQ9XH86_9EUKA</name>
<keyword evidence="3" id="KW-1185">Reference proteome</keyword>
<keyword evidence="1" id="KW-1133">Transmembrane helix</keyword>
<proteinExistence type="predicted"/>
<evidence type="ECO:0000313" key="3">
    <source>
        <dbReference type="Proteomes" id="UP001281761"/>
    </source>
</evidence>